<dbReference type="EMBL" id="LZSO01000049">
    <property type="protein sequence ID" value="OBB22458.1"/>
    <property type="molecule type" value="Genomic_DNA"/>
</dbReference>
<dbReference type="InterPro" id="IPR025734">
    <property type="entry name" value="EspG"/>
</dbReference>
<keyword evidence="3" id="KW-0963">Cytoplasm</keyword>
<evidence type="ECO:0000313" key="6">
    <source>
        <dbReference type="Proteomes" id="UP000093902"/>
    </source>
</evidence>
<evidence type="ECO:0000256" key="2">
    <source>
        <dbReference type="ARBA" id="ARBA00006411"/>
    </source>
</evidence>
<accession>A0A1A0QKK3</accession>
<comment type="subcellular location">
    <subcellularLocation>
        <location evidence="1">Cytoplasm</location>
    </subcellularLocation>
</comment>
<proteinExistence type="inferred from homology"/>
<dbReference type="AlphaFoldDB" id="A0A1A0QKK3"/>
<comment type="caution">
    <text evidence="5">The sequence shown here is derived from an EMBL/GenBank/DDBJ whole genome shotgun (WGS) entry which is preliminary data.</text>
</comment>
<dbReference type="Proteomes" id="UP000093902">
    <property type="component" value="Unassembled WGS sequence"/>
</dbReference>
<sequence>MSVFQLPERKGLNVITDDVAPLRHDVEPWFMSGFEFRCAWEALGLDRLPSPLSYRHRGPRFMSEVESDRRDALARLRAGLTPNRVRILEALRYPAYLLQGFGQIEGGTIYRLLGVIGTTGYCAVITQDPSEQLIFGEDIQVIGCVNIDFPQVVLEALPAYKPGTRPRKEELLEDETPSSALRDAKVTGSILLSGSAEFTMDYQLRDATHLTLINIADDGAYVVNEGEKAFQIIPATVPNLMQVFNKVERRQAEALADKLAAEKADRDFDAIP</sequence>
<keyword evidence="4" id="KW-0143">Chaperone</keyword>
<dbReference type="STRING" id="43304.GCA_001403655_05894"/>
<reference evidence="6" key="1">
    <citation type="submission" date="2016-06" db="EMBL/GenBank/DDBJ databases">
        <authorList>
            <person name="Sutton G."/>
            <person name="Brinkac L."/>
            <person name="Sanka R."/>
            <person name="Adams M."/>
            <person name="Lau E."/>
            <person name="Mehaffy C."/>
            <person name="Tameris M."/>
            <person name="Hatherill M."/>
            <person name="Hanekom W."/>
            <person name="Mahomed H."/>
            <person name="Mcshane H."/>
        </authorList>
    </citation>
    <scope>NUCLEOTIDE SEQUENCE [LARGE SCALE GENOMIC DNA]</scope>
    <source>
        <strain evidence="6">852002-51209_SCH5440388</strain>
    </source>
</reference>
<evidence type="ECO:0000256" key="4">
    <source>
        <dbReference type="ARBA" id="ARBA00023186"/>
    </source>
</evidence>
<evidence type="ECO:0000256" key="1">
    <source>
        <dbReference type="ARBA" id="ARBA00004496"/>
    </source>
</evidence>
<dbReference type="GO" id="GO:0005737">
    <property type="term" value="C:cytoplasm"/>
    <property type="evidence" value="ECO:0007669"/>
    <property type="project" value="UniProtKB-SubCell"/>
</dbReference>
<comment type="similarity">
    <text evidence="2">Belongs to the EspG family.</text>
</comment>
<dbReference type="Pfam" id="PF14011">
    <property type="entry name" value="ESX-1_EspG"/>
    <property type="match status" value="1"/>
</dbReference>
<gene>
    <name evidence="5" type="ORF">A5792_05150</name>
</gene>
<evidence type="ECO:0000256" key="3">
    <source>
        <dbReference type="ARBA" id="ARBA00022490"/>
    </source>
</evidence>
<name>A0A1A0QKK3_MYCPR</name>
<evidence type="ECO:0000313" key="5">
    <source>
        <dbReference type="EMBL" id="OBB22458.1"/>
    </source>
</evidence>
<organism evidence="5 6">
    <name type="scientific">Mycolicibacterium peregrinum</name>
    <name type="common">Mycobacterium peregrinum</name>
    <dbReference type="NCBI Taxonomy" id="43304"/>
    <lineage>
        <taxon>Bacteria</taxon>
        <taxon>Bacillati</taxon>
        <taxon>Actinomycetota</taxon>
        <taxon>Actinomycetes</taxon>
        <taxon>Mycobacteriales</taxon>
        <taxon>Mycobacteriaceae</taxon>
        <taxon>Mycolicibacterium</taxon>
    </lineage>
</organism>
<evidence type="ECO:0008006" key="7">
    <source>
        <dbReference type="Google" id="ProtNLM"/>
    </source>
</evidence>
<protein>
    <recommendedName>
        <fullName evidence="7">ESX secretion-associated protein EspG</fullName>
    </recommendedName>
</protein>